<dbReference type="GO" id="GO:0006235">
    <property type="term" value="P:dTTP biosynthetic process"/>
    <property type="evidence" value="ECO:0007669"/>
    <property type="project" value="UniProtKB-UniRule"/>
</dbReference>
<comment type="caution">
    <text evidence="8">Lacks conserved residue(s) required for the propagation of feature annotation.</text>
</comment>
<comment type="similarity">
    <text evidence="1 8">Belongs to the thymidylate kinase family.</text>
</comment>
<evidence type="ECO:0000256" key="5">
    <source>
        <dbReference type="ARBA" id="ARBA00022777"/>
    </source>
</evidence>
<name>A0A1F6XPZ7_9BACT</name>
<dbReference type="EC" id="2.7.4.9" evidence="8"/>
<evidence type="ECO:0000256" key="1">
    <source>
        <dbReference type="ARBA" id="ARBA00009776"/>
    </source>
</evidence>
<dbReference type="Pfam" id="PF02223">
    <property type="entry name" value="Thymidylate_kin"/>
    <property type="match status" value="1"/>
</dbReference>
<evidence type="ECO:0000256" key="7">
    <source>
        <dbReference type="ARBA" id="ARBA00048743"/>
    </source>
</evidence>
<dbReference type="PANTHER" id="PTHR10344">
    <property type="entry name" value="THYMIDYLATE KINASE"/>
    <property type="match status" value="1"/>
</dbReference>
<keyword evidence="4 8" id="KW-0547">Nucleotide-binding</keyword>
<sequence>MKKGKLIVIDGTDGSGKATQTAFLARALKKRKIKVRTIDFPQYYKNFFGEFLGRCLAGHYKEFLSIHPKIVSVLYAADRFESKKQIENWLVKGFIVIVDRYVSSNQIHQGGKIKNSGKRRDFMRWLEKMEYEIFGIPRPDIIFYLDIPVSISRKLLSSGFSKSKKKYLKGRKDVAEKNVAHLEASRRSALKLVGELNNFVKIQCMKNGNLMLPKEIHKEIYEKVRGILNK</sequence>
<gene>
    <name evidence="8" type="primary">tmk</name>
    <name evidence="10" type="ORF">A3I25_00920</name>
</gene>
<evidence type="ECO:0000256" key="8">
    <source>
        <dbReference type="HAMAP-Rule" id="MF_00165"/>
    </source>
</evidence>
<evidence type="ECO:0000256" key="4">
    <source>
        <dbReference type="ARBA" id="ARBA00022741"/>
    </source>
</evidence>
<dbReference type="SUPFAM" id="SSF52540">
    <property type="entry name" value="P-loop containing nucleoside triphosphate hydrolases"/>
    <property type="match status" value="1"/>
</dbReference>
<comment type="function">
    <text evidence="8">Phosphorylation of dTMP to form dTDP in both de novo and salvage pathways of dTTP synthesis.</text>
</comment>
<feature type="domain" description="Thymidylate kinase-like" evidence="9">
    <location>
        <begin position="9"/>
        <end position="158"/>
    </location>
</feature>
<dbReference type="AlphaFoldDB" id="A0A1F6XPZ7"/>
<keyword evidence="2 8" id="KW-0808">Transferase</keyword>
<dbReference type="InterPro" id="IPR018094">
    <property type="entry name" value="Thymidylate_kinase"/>
</dbReference>
<organism evidence="10 11">
    <name type="scientific">Candidatus Nomurabacteria bacterium RIFCSPLOWO2_02_FULL_42_17</name>
    <dbReference type="NCBI Taxonomy" id="1801789"/>
    <lineage>
        <taxon>Bacteria</taxon>
        <taxon>Candidatus Nomuraibacteriota</taxon>
    </lineage>
</organism>
<dbReference type="HAMAP" id="MF_00165">
    <property type="entry name" value="Thymidylate_kinase"/>
    <property type="match status" value="1"/>
</dbReference>
<dbReference type="GO" id="GO:0005524">
    <property type="term" value="F:ATP binding"/>
    <property type="evidence" value="ECO:0007669"/>
    <property type="project" value="UniProtKB-UniRule"/>
</dbReference>
<protein>
    <recommendedName>
        <fullName evidence="8">Thymidylate kinase</fullName>
        <ecNumber evidence="8">2.7.4.9</ecNumber>
    </recommendedName>
    <alternativeName>
        <fullName evidence="8">dTMP kinase</fullName>
    </alternativeName>
</protein>
<evidence type="ECO:0000256" key="3">
    <source>
        <dbReference type="ARBA" id="ARBA00022727"/>
    </source>
</evidence>
<accession>A0A1F6XPZ7</accession>
<dbReference type="InterPro" id="IPR027417">
    <property type="entry name" value="P-loop_NTPase"/>
</dbReference>
<evidence type="ECO:0000313" key="11">
    <source>
        <dbReference type="Proteomes" id="UP000177195"/>
    </source>
</evidence>
<dbReference type="CDD" id="cd01672">
    <property type="entry name" value="TMPK"/>
    <property type="match status" value="1"/>
</dbReference>
<evidence type="ECO:0000256" key="6">
    <source>
        <dbReference type="ARBA" id="ARBA00022840"/>
    </source>
</evidence>
<dbReference type="Proteomes" id="UP000177195">
    <property type="component" value="Unassembled WGS sequence"/>
</dbReference>
<reference evidence="10 11" key="1">
    <citation type="journal article" date="2016" name="Nat. Commun.">
        <title>Thousands of microbial genomes shed light on interconnected biogeochemical processes in an aquifer system.</title>
        <authorList>
            <person name="Anantharaman K."/>
            <person name="Brown C.T."/>
            <person name="Hug L.A."/>
            <person name="Sharon I."/>
            <person name="Castelle C.J."/>
            <person name="Probst A.J."/>
            <person name="Thomas B.C."/>
            <person name="Singh A."/>
            <person name="Wilkins M.J."/>
            <person name="Karaoz U."/>
            <person name="Brodie E.L."/>
            <person name="Williams K.H."/>
            <person name="Hubbard S.S."/>
            <person name="Banfield J.F."/>
        </authorList>
    </citation>
    <scope>NUCLEOTIDE SEQUENCE [LARGE SCALE GENOMIC DNA]</scope>
</reference>
<dbReference type="Gene3D" id="3.40.50.300">
    <property type="entry name" value="P-loop containing nucleotide triphosphate hydrolases"/>
    <property type="match status" value="1"/>
</dbReference>
<keyword evidence="3 8" id="KW-0545">Nucleotide biosynthesis</keyword>
<comment type="caution">
    <text evidence="10">The sequence shown here is derived from an EMBL/GenBank/DDBJ whole genome shotgun (WGS) entry which is preliminary data.</text>
</comment>
<dbReference type="GO" id="GO:0005829">
    <property type="term" value="C:cytosol"/>
    <property type="evidence" value="ECO:0007669"/>
    <property type="project" value="TreeGrafter"/>
</dbReference>
<dbReference type="GO" id="GO:0006233">
    <property type="term" value="P:dTDP biosynthetic process"/>
    <property type="evidence" value="ECO:0007669"/>
    <property type="project" value="InterPro"/>
</dbReference>
<evidence type="ECO:0000256" key="2">
    <source>
        <dbReference type="ARBA" id="ARBA00022679"/>
    </source>
</evidence>
<comment type="catalytic activity">
    <reaction evidence="7 8">
        <text>dTMP + ATP = dTDP + ADP</text>
        <dbReference type="Rhea" id="RHEA:13517"/>
        <dbReference type="ChEBI" id="CHEBI:30616"/>
        <dbReference type="ChEBI" id="CHEBI:58369"/>
        <dbReference type="ChEBI" id="CHEBI:63528"/>
        <dbReference type="ChEBI" id="CHEBI:456216"/>
        <dbReference type="EC" id="2.7.4.9"/>
    </reaction>
</comment>
<keyword evidence="5 8" id="KW-0418">Kinase</keyword>
<dbReference type="EMBL" id="MFVN01000043">
    <property type="protein sequence ID" value="OGI96163.1"/>
    <property type="molecule type" value="Genomic_DNA"/>
</dbReference>
<proteinExistence type="inferred from homology"/>
<keyword evidence="6 8" id="KW-0067">ATP-binding</keyword>
<dbReference type="GO" id="GO:0004798">
    <property type="term" value="F:dTMP kinase activity"/>
    <property type="evidence" value="ECO:0007669"/>
    <property type="project" value="UniProtKB-UniRule"/>
</dbReference>
<dbReference type="GO" id="GO:0006227">
    <property type="term" value="P:dUDP biosynthetic process"/>
    <property type="evidence" value="ECO:0007669"/>
    <property type="project" value="TreeGrafter"/>
</dbReference>
<dbReference type="PANTHER" id="PTHR10344:SF4">
    <property type="entry name" value="UMP-CMP KINASE 2, MITOCHONDRIAL"/>
    <property type="match status" value="1"/>
</dbReference>
<dbReference type="InterPro" id="IPR039430">
    <property type="entry name" value="Thymidylate_kin-like_dom"/>
</dbReference>
<evidence type="ECO:0000313" key="10">
    <source>
        <dbReference type="EMBL" id="OGI96163.1"/>
    </source>
</evidence>
<evidence type="ECO:0000259" key="9">
    <source>
        <dbReference type="Pfam" id="PF02223"/>
    </source>
</evidence>